<dbReference type="OrthoDB" id="7609030at2759"/>
<feature type="compositionally biased region" description="Polar residues" evidence="1">
    <location>
        <begin position="126"/>
        <end position="151"/>
    </location>
</feature>
<keyword evidence="3" id="KW-1185">Reference proteome</keyword>
<evidence type="ECO:0000256" key="1">
    <source>
        <dbReference type="SAM" id="MobiDB-lite"/>
    </source>
</evidence>
<dbReference type="Proteomes" id="UP000005203">
    <property type="component" value="Linkage group LG7"/>
</dbReference>
<proteinExistence type="predicted"/>
<reference evidence="2" key="1">
    <citation type="submission" date="2021-01" db="UniProtKB">
        <authorList>
            <consortium name="EnsemblMetazoa"/>
        </authorList>
    </citation>
    <scope>IDENTIFICATION</scope>
    <source>
        <strain evidence="2">DH4</strain>
    </source>
</reference>
<protein>
    <submittedName>
        <fullName evidence="4">Uncharacterized protein LOC100577510</fullName>
    </submittedName>
</protein>
<name>A0A7M7GAR7_APIME</name>
<evidence type="ECO:0000313" key="2">
    <source>
        <dbReference type="EnsemblMetazoa" id="XP_003250581"/>
    </source>
</evidence>
<reference evidence="4" key="2">
    <citation type="submission" date="2025-04" db="UniProtKB">
        <authorList>
            <consortium name="RefSeq"/>
        </authorList>
    </citation>
    <scope>IDENTIFICATION</scope>
    <source>
        <strain evidence="4">DH4</strain>
        <tissue evidence="4">Whole body</tissue>
    </source>
</reference>
<evidence type="ECO:0000313" key="4">
    <source>
        <dbReference type="RefSeq" id="XP_003250581.2"/>
    </source>
</evidence>
<accession>A0A8B6XTR4</accession>
<accession>A0A7M7GAR7</accession>
<feature type="region of interest" description="Disordered" evidence="1">
    <location>
        <begin position="57"/>
        <end position="76"/>
    </location>
</feature>
<dbReference type="AlphaFoldDB" id="A0A7M7GAR7"/>
<organism evidence="2">
    <name type="scientific">Apis mellifera</name>
    <name type="common">Honeybee</name>
    <dbReference type="NCBI Taxonomy" id="7460"/>
    <lineage>
        <taxon>Eukaryota</taxon>
        <taxon>Metazoa</taxon>
        <taxon>Ecdysozoa</taxon>
        <taxon>Arthropoda</taxon>
        <taxon>Hexapoda</taxon>
        <taxon>Insecta</taxon>
        <taxon>Pterygota</taxon>
        <taxon>Neoptera</taxon>
        <taxon>Endopterygota</taxon>
        <taxon>Hymenoptera</taxon>
        <taxon>Apocrita</taxon>
        <taxon>Aculeata</taxon>
        <taxon>Apoidea</taxon>
        <taxon>Anthophila</taxon>
        <taxon>Apidae</taxon>
        <taxon>Apis</taxon>
    </lineage>
</organism>
<evidence type="ECO:0000313" key="3">
    <source>
        <dbReference type="Proteomes" id="UP000005203"/>
    </source>
</evidence>
<dbReference type="KEGG" id="ame:100577510"/>
<dbReference type="RefSeq" id="XP_003250581.2">
    <property type="nucleotide sequence ID" value="XM_003250533.4"/>
</dbReference>
<gene>
    <name evidence="4" type="primary">LOC100577510</name>
</gene>
<dbReference type="GeneID" id="100577510"/>
<feature type="region of interest" description="Disordered" evidence="1">
    <location>
        <begin position="124"/>
        <end position="154"/>
    </location>
</feature>
<sequence length="363" mass="41904">MIVILGALLAFGVIVTYIGPYCKKFCTQHDRNKSTDSESTLARFIFKEETLNRNASDNENKHFIDSNEDKRSKRSIVQEREQEQQILKIILPHNQNRKWYWSPKLKNQLNIAGSCSKRYQIHENPKSNSFSASPNDKSSQHSPNQDNSIGENSRKSVVVEKLKNFKNTLICSRSEKDGQNITTRAGNQLSPLAYSTMLRKTRLVDASTSTRINANGSKNRNEEIGENSKRSPKAICDITIRDIRMDESEVLDFIECKGISTSVVTTNETSIISIGFHRQQPSNEESRRDTSFYECLGMNFFKSFRQRFEDSSIFKFESRRRSIPHIQISDYSRMQNDSEHESSNKIFPRTNVSDEFVEKLKER</sequence>
<dbReference type="EnsemblMetazoa" id="XM_003250533">
    <property type="protein sequence ID" value="XP_003250581"/>
    <property type="gene ID" value="LOC100577510"/>
</dbReference>